<feature type="transmembrane region" description="Helical" evidence="3">
    <location>
        <begin position="164"/>
        <end position="181"/>
    </location>
</feature>
<dbReference type="EMBL" id="APVL01000004">
    <property type="protein sequence ID" value="EWG11923.1"/>
    <property type="molecule type" value="Genomic_DNA"/>
</dbReference>
<feature type="transmembrane region" description="Helical" evidence="3">
    <location>
        <begin position="81"/>
        <end position="98"/>
    </location>
</feature>
<keyword evidence="1" id="KW-0175">Coiled coil</keyword>
<reference evidence="5" key="1">
    <citation type="submission" date="2013-03" db="EMBL/GenBank/DDBJ databases">
        <title>Draft genome sequence of Bacillus firmus DS1.</title>
        <authorList>
            <person name="Peng D."/>
            <person name="Zhu L."/>
            <person name="Sun M."/>
        </authorList>
    </citation>
    <scope>NUCLEOTIDE SEQUENCE [LARGE SCALE GENOMIC DNA]</scope>
    <source>
        <strain evidence="5">DS1</strain>
    </source>
</reference>
<reference evidence="4 5" key="2">
    <citation type="journal article" date="2016" name="Sci. Rep.">
        <title>A novel serine protease, Sep1, from Bacillus firmus DS-1 has nematicidal activity and degrades multiple intestinal-associated nematode proteins.</title>
        <authorList>
            <person name="Geng C."/>
            <person name="Nie X."/>
            <person name="Tang Z."/>
            <person name="Zhang Y."/>
            <person name="Lin J."/>
            <person name="Sun M."/>
            <person name="Peng D."/>
        </authorList>
    </citation>
    <scope>NUCLEOTIDE SEQUENCE [LARGE SCALE GENOMIC DNA]</scope>
    <source>
        <strain evidence="4 5">DS1</strain>
    </source>
</reference>
<comment type="caution">
    <text evidence="4">The sequence shown here is derived from an EMBL/GenBank/DDBJ whole genome shotgun (WGS) entry which is preliminary data.</text>
</comment>
<accession>W7L0N5</accession>
<proteinExistence type="predicted"/>
<gene>
    <name evidence="4" type="ORF">PBF_07311</name>
</gene>
<dbReference type="AlphaFoldDB" id="W7L0N5"/>
<evidence type="ECO:0000313" key="4">
    <source>
        <dbReference type="EMBL" id="EWG11923.1"/>
    </source>
</evidence>
<dbReference type="Proteomes" id="UP000019270">
    <property type="component" value="Unassembled WGS sequence"/>
</dbReference>
<dbReference type="eggNOG" id="COG1196">
    <property type="taxonomic scope" value="Bacteria"/>
</dbReference>
<name>W7L0N5_CYTFI</name>
<feature type="transmembrane region" description="Helical" evidence="3">
    <location>
        <begin position="54"/>
        <end position="75"/>
    </location>
</feature>
<keyword evidence="3" id="KW-1133">Transmembrane helix</keyword>
<evidence type="ECO:0000256" key="1">
    <source>
        <dbReference type="SAM" id="Coils"/>
    </source>
</evidence>
<organism evidence="4 5">
    <name type="scientific">Cytobacillus firmus DS1</name>
    <dbReference type="NCBI Taxonomy" id="1307436"/>
    <lineage>
        <taxon>Bacteria</taxon>
        <taxon>Bacillati</taxon>
        <taxon>Bacillota</taxon>
        <taxon>Bacilli</taxon>
        <taxon>Bacillales</taxon>
        <taxon>Bacillaceae</taxon>
        <taxon>Cytobacillus</taxon>
    </lineage>
</organism>
<protein>
    <submittedName>
        <fullName evidence="4">Uncharacterized protein</fullName>
    </submittedName>
</protein>
<feature type="region of interest" description="Disordered" evidence="2">
    <location>
        <begin position="364"/>
        <end position="501"/>
    </location>
</feature>
<evidence type="ECO:0000256" key="2">
    <source>
        <dbReference type="SAM" id="MobiDB-lite"/>
    </source>
</evidence>
<dbReference type="PANTHER" id="PTHR37612:SF20">
    <property type="entry name" value="PER-HEXAMER REPEAT PROTEIN 5-RELATED"/>
    <property type="match status" value="1"/>
</dbReference>
<feature type="coiled-coil region" evidence="1">
    <location>
        <begin position="189"/>
        <end position="259"/>
    </location>
</feature>
<dbReference type="PANTHER" id="PTHR37612">
    <property type="entry name" value="FIBROIN HEAVY CHAIN FIB-H LIKE PROTEIN"/>
    <property type="match status" value="1"/>
</dbReference>
<feature type="region of interest" description="Disordered" evidence="2">
    <location>
        <begin position="297"/>
        <end position="325"/>
    </location>
</feature>
<feature type="compositionally biased region" description="Gly residues" evidence="2">
    <location>
        <begin position="418"/>
        <end position="464"/>
    </location>
</feature>
<evidence type="ECO:0000313" key="5">
    <source>
        <dbReference type="Proteomes" id="UP000019270"/>
    </source>
</evidence>
<sequence length="552" mass="60387">MKFHFIRANPLVRGLPEIYNKGMISVEDRNQYLRLLKPVKRQLLFQLIVKEFQVFLSIAAVLALCLMVLARLFVIPYLQNYFLLIILLSAIFAAFRIWKKRPDIIQAASLYNRFVSEDRVITAYSFLLDDAVLARLQLADAVKHMKMVHHQVLGRKKVFIHPKPVLMCLAFLCLAVLLYMIPGEKMDLAQKWEKENKIVEEAKEELEKKAEKVKNPEVKKALEKAKEKIAEKKSAEEALKELAKQTKSLELKAIKEKEKSLSLENMKNTLDNSGLKQLSRMLEEKDLSSFREELSKLDKQKKELSVDQSNALKQLTGGEETLSEEELSKLIEQLENLLQSEGLLKQLAAAQKALQSSGLSLQQKMAANGMPPGQLAFAPPGQPGSQANNPNTSPPVHQNNSNPQSNQNQPGNSRNNGNGSGSGTGSGSGSGSGSGNGSGSGAGTGSGTGSGSGSGLGGGAGLGQGSRDLLTIPSGMEGKRNIENDNGSLGQGTPGQQFEGEGPVLKGTIRPYSEVFGNYEASYRQSADRYKLPADLEEIVKNYFTSIDPDKE</sequence>
<feature type="compositionally biased region" description="Polar residues" evidence="2">
    <location>
        <begin position="383"/>
        <end position="397"/>
    </location>
</feature>
<evidence type="ECO:0000256" key="3">
    <source>
        <dbReference type="SAM" id="Phobius"/>
    </source>
</evidence>
<dbReference type="PATRIC" id="fig|1307436.3.peg.1551"/>
<feature type="compositionally biased region" description="Low complexity" evidence="2">
    <location>
        <begin position="398"/>
        <end position="417"/>
    </location>
</feature>
<keyword evidence="3" id="KW-0812">Transmembrane</keyword>
<keyword evidence="3" id="KW-0472">Membrane</keyword>
<dbReference type="InterPro" id="IPR052258">
    <property type="entry name" value="Diverse_Func_Domain-Protein"/>
</dbReference>